<evidence type="ECO:0000256" key="3">
    <source>
        <dbReference type="ARBA" id="ARBA00023163"/>
    </source>
</evidence>
<dbReference type="PROSITE" id="PS51071">
    <property type="entry name" value="HTH_RPIR"/>
    <property type="match status" value="1"/>
</dbReference>
<dbReference type="InterPro" id="IPR035472">
    <property type="entry name" value="RpiR-like_SIS"/>
</dbReference>
<dbReference type="EMBL" id="JBEDNQ010000011">
    <property type="protein sequence ID" value="MEQ3553584.1"/>
    <property type="molecule type" value="Genomic_DNA"/>
</dbReference>
<dbReference type="Gene3D" id="1.10.10.10">
    <property type="entry name" value="Winged helix-like DNA-binding domain superfamily/Winged helix DNA-binding domain"/>
    <property type="match status" value="1"/>
</dbReference>
<dbReference type="InterPro" id="IPR036388">
    <property type="entry name" value="WH-like_DNA-bd_sf"/>
</dbReference>
<keyword evidence="3" id="KW-0804">Transcription</keyword>
<dbReference type="InterPro" id="IPR001347">
    <property type="entry name" value="SIS_dom"/>
</dbReference>
<evidence type="ECO:0000313" key="7">
    <source>
        <dbReference type="EMBL" id="MEQ3553584.1"/>
    </source>
</evidence>
<dbReference type="Proteomes" id="UP001494902">
    <property type="component" value="Unassembled WGS sequence"/>
</dbReference>
<organism evidence="7 8">
    <name type="scientific">Pseudonocardia nematodicida</name>
    <dbReference type="NCBI Taxonomy" id="1206997"/>
    <lineage>
        <taxon>Bacteria</taxon>
        <taxon>Bacillati</taxon>
        <taxon>Actinomycetota</taxon>
        <taxon>Actinomycetes</taxon>
        <taxon>Pseudonocardiales</taxon>
        <taxon>Pseudonocardiaceae</taxon>
        <taxon>Pseudonocardia</taxon>
    </lineage>
</organism>
<dbReference type="InterPro" id="IPR009057">
    <property type="entry name" value="Homeodomain-like_sf"/>
</dbReference>
<dbReference type="RefSeq" id="WP_349300651.1">
    <property type="nucleotide sequence ID" value="NZ_JBEDNQ010000011.1"/>
</dbReference>
<comment type="caution">
    <text evidence="7">The sequence shown here is derived from an EMBL/GenBank/DDBJ whole genome shotgun (WGS) entry which is preliminary data.</text>
</comment>
<dbReference type="SUPFAM" id="SSF46689">
    <property type="entry name" value="Homeodomain-like"/>
    <property type="match status" value="1"/>
</dbReference>
<feature type="domain" description="SIS" evidence="6">
    <location>
        <begin position="133"/>
        <end position="272"/>
    </location>
</feature>
<dbReference type="PANTHER" id="PTHR30514:SF1">
    <property type="entry name" value="HTH-TYPE TRANSCRIPTIONAL REGULATOR HEXR-RELATED"/>
    <property type="match status" value="1"/>
</dbReference>
<dbReference type="InterPro" id="IPR000281">
    <property type="entry name" value="HTH_RpiR"/>
</dbReference>
<feature type="region of interest" description="Disordered" evidence="4">
    <location>
        <begin position="1"/>
        <end position="24"/>
    </location>
</feature>
<protein>
    <submittedName>
        <fullName evidence="7">SIS domain-containing protein</fullName>
    </submittedName>
</protein>
<keyword evidence="1" id="KW-0805">Transcription regulation</keyword>
<accession>A0ABV1KGV9</accession>
<dbReference type="SUPFAM" id="SSF53697">
    <property type="entry name" value="SIS domain"/>
    <property type="match status" value="1"/>
</dbReference>
<evidence type="ECO:0000256" key="2">
    <source>
        <dbReference type="ARBA" id="ARBA00023125"/>
    </source>
</evidence>
<dbReference type="InterPro" id="IPR047640">
    <property type="entry name" value="RpiR-like"/>
</dbReference>
<dbReference type="Pfam" id="PF01380">
    <property type="entry name" value="SIS"/>
    <property type="match status" value="1"/>
</dbReference>
<keyword evidence="8" id="KW-1185">Reference proteome</keyword>
<dbReference type="PROSITE" id="PS51464">
    <property type="entry name" value="SIS"/>
    <property type="match status" value="1"/>
</dbReference>
<evidence type="ECO:0000313" key="8">
    <source>
        <dbReference type="Proteomes" id="UP001494902"/>
    </source>
</evidence>
<keyword evidence="2" id="KW-0238">DNA-binding</keyword>
<dbReference type="CDD" id="cd05013">
    <property type="entry name" value="SIS_RpiR"/>
    <property type="match status" value="1"/>
</dbReference>
<reference evidence="7 8" key="1">
    <citation type="submission" date="2024-03" db="EMBL/GenBank/DDBJ databases">
        <title>Draft genome sequence of Pseudonocardia nematodicida JCM 31783.</title>
        <authorList>
            <person name="Butdee W."/>
            <person name="Duangmal K."/>
        </authorList>
    </citation>
    <scope>NUCLEOTIDE SEQUENCE [LARGE SCALE GENOMIC DNA]</scope>
    <source>
        <strain evidence="7 8">JCM 31783</strain>
    </source>
</reference>
<dbReference type="Gene3D" id="3.40.50.10490">
    <property type="entry name" value="Glucose-6-phosphate isomerase like protein, domain 1"/>
    <property type="match status" value="1"/>
</dbReference>
<evidence type="ECO:0000259" key="6">
    <source>
        <dbReference type="PROSITE" id="PS51464"/>
    </source>
</evidence>
<dbReference type="InterPro" id="IPR046348">
    <property type="entry name" value="SIS_dom_sf"/>
</dbReference>
<evidence type="ECO:0000259" key="5">
    <source>
        <dbReference type="PROSITE" id="PS51071"/>
    </source>
</evidence>
<evidence type="ECO:0000256" key="4">
    <source>
        <dbReference type="SAM" id="MobiDB-lite"/>
    </source>
</evidence>
<feature type="domain" description="HTH rpiR-type" evidence="5">
    <location>
        <begin position="13"/>
        <end position="89"/>
    </location>
</feature>
<proteinExistence type="predicted"/>
<evidence type="ECO:0000256" key="1">
    <source>
        <dbReference type="ARBA" id="ARBA00023015"/>
    </source>
</evidence>
<sequence length="293" mass="30565">MTTTGRPEAPGAYEPVLDRLGDQTGLRPSERKVAAVVAERPGEVAAMSMAELAGAAGVSEPTVMRFCTTLGFGGFQDFKFGLARELAVGTPVTHSAIEVDDPPATLVTKIFDHTLSSLDRTRRSVDTAQVERAIELLLAADEALFVGQGASGILAQDAAQKGVLFGIPCAAHADLHQSFMAAAVAGPGTVVVAVSHTGRTTAVLDIARAAKENGATVIALTGEQGPLVELADCALVLQTLEDTNIYTPTISRLAGLVLVDVLATGVALRRGPEHLERLARMKEGLSRFRGSTD</sequence>
<dbReference type="Pfam" id="PF01418">
    <property type="entry name" value="HTH_6"/>
    <property type="match status" value="1"/>
</dbReference>
<name>A0ABV1KGV9_9PSEU</name>
<gene>
    <name evidence="7" type="ORF">WIS52_24185</name>
</gene>
<dbReference type="PANTHER" id="PTHR30514">
    <property type="entry name" value="GLUCOKINASE"/>
    <property type="match status" value="1"/>
</dbReference>